<evidence type="ECO:0000256" key="3">
    <source>
        <dbReference type="ARBA" id="ARBA00004922"/>
    </source>
</evidence>
<keyword evidence="9" id="KW-0460">Magnesium</keyword>
<sequence>MPVIDGYKVLYILLHSLYTIFENIWRTLLFIYQNCIRVINPESTFDDADQLKKRLSRLTKKPQHLTIIIGVEECSLVDLANLVYWCLGLNIPYVSFYDYKGNLKKHEEKLQQIVESRKSENINIIWHTHAEQRHKNGFLGPKIHVKVLTHADGKQSIVNVTKKLALNKEKDISKEKISELLLRQYEFPDPEMAIICGKKLNIYNYPPWQLRLTEFFKVNKVNNITFPVFVEKLEKYSKCEQRVGK</sequence>
<evidence type="ECO:0000256" key="9">
    <source>
        <dbReference type="ARBA" id="ARBA00022842"/>
    </source>
</evidence>
<dbReference type="InParanoid" id="A0A6P7FJK3"/>
<dbReference type="PANTHER" id="PTHR21528:SF0">
    <property type="entry name" value="DEHYDRODOLICHYL DIPHOSPHATE SYNTHASE COMPLEX SUBUNIT NUS1"/>
    <property type="match status" value="1"/>
</dbReference>
<proteinExistence type="inferred from homology"/>
<dbReference type="RefSeq" id="XP_028133188.1">
    <property type="nucleotide sequence ID" value="XM_028277387.1"/>
</dbReference>
<evidence type="ECO:0000256" key="7">
    <source>
        <dbReference type="ARBA" id="ARBA00022692"/>
    </source>
</evidence>
<name>A0A6P7FJK3_DIAVI</name>
<evidence type="ECO:0000256" key="1">
    <source>
        <dbReference type="ARBA" id="ARBA00001946"/>
    </source>
</evidence>
<dbReference type="GO" id="GO:0005789">
    <property type="term" value="C:endoplasmic reticulum membrane"/>
    <property type="evidence" value="ECO:0007669"/>
    <property type="project" value="UniProtKB-SubCell"/>
</dbReference>
<dbReference type="InterPro" id="IPR038887">
    <property type="entry name" value="Nus1/NgBR"/>
</dbReference>
<keyword evidence="11" id="KW-0472">Membrane</keyword>
<comment type="similarity">
    <text evidence="4">Belongs to the UPP synthase family.</text>
</comment>
<evidence type="ECO:0000256" key="11">
    <source>
        <dbReference type="ARBA" id="ARBA00023136"/>
    </source>
</evidence>
<comment type="subcellular location">
    <subcellularLocation>
        <location evidence="2">Endoplasmic reticulum membrane</location>
    </subcellularLocation>
</comment>
<dbReference type="GO" id="GO:0045547">
    <property type="term" value="F:ditrans,polycis-polyprenyl diphosphate synthase [(2E,6E)-farnesyl diphosphate specific] activity"/>
    <property type="evidence" value="ECO:0007669"/>
    <property type="project" value="UniProtKB-EC"/>
</dbReference>
<dbReference type="PANTHER" id="PTHR21528">
    <property type="entry name" value="DEHYDRODOLICHYL DIPHOSPHATE SYNTHASE COMPLEX SUBUNIT NUS1"/>
    <property type="match status" value="1"/>
</dbReference>
<dbReference type="FunCoup" id="A0A6P7FJK3">
    <property type="interactions" value="1276"/>
</dbReference>
<keyword evidence="10" id="KW-1133">Transmembrane helix</keyword>
<comment type="cofactor">
    <cofactor evidence="1">
        <name>Mg(2+)</name>
        <dbReference type="ChEBI" id="CHEBI:18420"/>
    </cofactor>
</comment>
<organism evidence="13">
    <name type="scientific">Diabrotica virgifera virgifera</name>
    <name type="common">western corn rootworm</name>
    <dbReference type="NCBI Taxonomy" id="50390"/>
    <lineage>
        <taxon>Eukaryota</taxon>
        <taxon>Metazoa</taxon>
        <taxon>Ecdysozoa</taxon>
        <taxon>Arthropoda</taxon>
        <taxon>Hexapoda</taxon>
        <taxon>Insecta</taxon>
        <taxon>Pterygota</taxon>
        <taxon>Neoptera</taxon>
        <taxon>Endopterygota</taxon>
        <taxon>Coleoptera</taxon>
        <taxon>Polyphaga</taxon>
        <taxon>Cucujiformia</taxon>
        <taxon>Chrysomeloidea</taxon>
        <taxon>Chrysomelidae</taxon>
        <taxon>Galerucinae</taxon>
        <taxon>Diabroticina</taxon>
        <taxon>Diabroticites</taxon>
        <taxon>Diabrotica</taxon>
    </lineage>
</organism>
<dbReference type="Gene3D" id="3.40.1180.10">
    <property type="entry name" value="Decaprenyl diphosphate synthase-like"/>
    <property type="match status" value="1"/>
</dbReference>
<dbReference type="UniPathway" id="UPA00378"/>
<keyword evidence="7" id="KW-0812">Transmembrane</keyword>
<evidence type="ECO:0000256" key="8">
    <source>
        <dbReference type="ARBA" id="ARBA00022824"/>
    </source>
</evidence>
<evidence type="ECO:0000313" key="13">
    <source>
        <dbReference type="RefSeq" id="XP_028133188.1"/>
    </source>
</evidence>
<evidence type="ECO:0000256" key="2">
    <source>
        <dbReference type="ARBA" id="ARBA00004586"/>
    </source>
</evidence>
<evidence type="ECO:0000256" key="4">
    <source>
        <dbReference type="ARBA" id="ARBA00005432"/>
    </source>
</evidence>
<evidence type="ECO:0000256" key="10">
    <source>
        <dbReference type="ARBA" id="ARBA00022989"/>
    </source>
</evidence>
<keyword evidence="6" id="KW-0808">Transferase</keyword>
<keyword evidence="8" id="KW-0256">Endoplasmic reticulum</keyword>
<dbReference type="AlphaFoldDB" id="A0A6P7FJK3"/>
<evidence type="ECO:0000256" key="5">
    <source>
        <dbReference type="ARBA" id="ARBA00012596"/>
    </source>
</evidence>
<gene>
    <name evidence="13" type="primary">LOC114328522</name>
</gene>
<evidence type="ECO:0000256" key="6">
    <source>
        <dbReference type="ARBA" id="ARBA00022679"/>
    </source>
</evidence>
<accession>A0A6P7FJK3</accession>
<dbReference type="GO" id="GO:1904423">
    <property type="term" value="C:dehydrodolichyl diphosphate synthase complex"/>
    <property type="evidence" value="ECO:0007669"/>
    <property type="project" value="InterPro"/>
</dbReference>
<comment type="pathway">
    <text evidence="3">Protein modification; protein glycosylation.</text>
</comment>
<comment type="catalytic activity">
    <reaction evidence="12">
        <text>n isopentenyl diphosphate + (2E,6E)-farnesyl diphosphate = a di-trans,poly-cis-polyprenyl diphosphate + n diphosphate</text>
        <dbReference type="Rhea" id="RHEA:53008"/>
        <dbReference type="Rhea" id="RHEA-COMP:19494"/>
        <dbReference type="ChEBI" id="CHEBI:33019"/>
        <dbReference type="ChEBI" id="CHEBI:128769"/>
        <dbReference type="ChEBI" id="CHEBI:136960"/>
        <dbReference type="ChEBI" id="CHEBI:175763"/>
        <dbReference type="EC" id="2.5.1.87"/>
    </reaction>
</comment>
<reference evidence="13" key="1">
    <citation type="submission" date="2025-08" db="UniProtKB">
        <authorList>
            <consortium name="RefSeq"/>
        </authorList>
    </citation>
    <scope>IDENTIFICATION</scope>
    <source>
        <tissue evidence="13">Whole insect</tissue>
    </source>
</reference>
<protein>
    <recommendedName>
        <fullName evidence="5">ditrans,polycis-polyprenyl diphosphate synthase [(2E,6E)-farnesyldiphosphate specific]</fullName>
        <ecNumber evidence="5">2.5.1.87</ecNumber>
    </recommendedName>
</protein>
<dbReference type="SUPFAM" id="SSF64005">
    <property type="entry name" value="Undecaprenyl diphosphate synthase"/>
    <property type="match status" value="1"/>
</dbReference>
<dbReference type="InterPro" id="IPR036424">
    <property type="entry name" value="UPP_synth-like_sf"/>
</dbReference>
<evidence type="ECO:0000256" key="12">
    <source>
        <dbReference type="ARBA" id="ARBA00047353"/>
    </source>
</evidence>
<dbReference type="EC" id="2.5.1.87" evidence="5"/>